<dbReference type="InterPro" id="IPR040115">
    <property type="entry name" value="Lnp"/>
</dbReference>
<accession>A0A9N9TPM6</accession>
<keyword evidence="2" id="KW-1133">Transmembrane helix</keyword>
<keyword evidence="2" id="KW-0256">Endoplasmic reticulum</keyword>
<dbReference type="GO" id="GO:1903373">
    <property type="term" value="P:positive regulation of endoplasmic reticulum tubular network organization"/>
    <property type="evidence" value="ECO:0007669"/>
    <property type="project" value="UniProtKB-UniRule"/>
</dbReference>
<dbReference type="GO" id="GO:0071788">
    <property type="term" value="P:endoplasmic reticulum tubular network maintenance"/>
    <property type="evidence" value="ECO:0007669"/>
    <property type="project" value="UniProtKB-UniRule"/>
</dbReference>
<feature type="domain" description="Lunapark zinc ribbon" evidence="4">
    <location>
        <begin position="236"/>
        <end position="285"/>
    </location>
</feature>
<comment type="similarity">
    <text evidence="1 2">Belongs to the lunapark family.</text>
</comment>
<feature type="compositionally biased region" description="Basic and acidic residues" evidence="3">
    <location>
        <begin position="296"/>
        <end position="311"/>
    </location>
</feature>
<feature type="transmembrane region" description="Helical" evidence="2">
    <location>
        <begin position="77"/>
        <end position="99"/>
    </location>
</feature>
<keyword evidence="2" id="KW-0479">Metal-binding</keyword>
<keyword evidence="2" id="KW-0862">Zinc</keyword>
<dbReference type="Proteomes" id="UP001153712">
    <property type="component" value="Chromosome 15"/>
</dbReference>
<reference evidence="5" key="1">
    <citation type="submission" date="2022-01" db="EMBL/GenBank/DDBJ databases">
        <authorList>
            <person name="King R."/>
        </authorList>
    </citation>
    <scope>NUCLEOTIDE SEQUENCE</scope>
</reference>
<proteinExistence type="inferred from homology"/>
<name>A0A9N9TPM6_PHYSR</name>
<keyword evidence="2" id="KW-0863">Zinc-finger</keyword>
<dbReference type="Pfam" id="PF10058">
    <property type="entry name" value="Zn_ribbon_10"/>
    <property type="match status" value="1"/>
</dbReference>
<dbReference type="PANTHER" id="PTHR22166">
    <property type="entry name" value="ENDOPLASMIC RETICULUM JUNCTION FORMATION PROTEIN LUNAPARK"/>
    <property type="match status" value="1"/>
</dbReference>
<comment type="function">
    <text evidence="2">Plays a role in determining ER morphology.</text>
</comment>
<gene>
    <name evidence="5" type="ORF">PHYEVI_LOCUS4339</name>
</gene>
<dbReference type="PANTHER" id="PTHR22166:SF12">
    <property type="entry name" value="ENDOPLASMIC RETICULUM JUNCTION FORMATION PROTEIN LUNAPARK"/>
    <property type="match status" value="1"/>
</dbReference>
<organism evidence="5 6">
    <name type="scientific">Phyllotreta striolata</name>
    <name type="common">Striped flea beetle</name>
    <name type="synonym">Crioceris striolata</name>
    <dbReference type="NCBI Taxonomy" id="444603"/>
    <lineage>
        <taxon>Eukaryota</taxon>
        <taxon>Metazoa</taxon>
        <taxon>Ecdysozoa</taxon>
        <taxon>Arthropoda</taxon>
        <taxon>Hexapoda</taxon>
        <taxon>Insecta</taxon>
        <taxon>Pterygota</taxon>
        <taxon>Neoptera</taxon>
        <taxon>Endopterygota</taxon>
        <taxon>Coleoptera</taxon>
        <taxon>Polyphaga</taxon>
        <taxon>Cucujiformia</taxon>
        <taxon>Chrysomeloidea</taxon>
        <taxon>Chrysomelidae</taxon>
        <taxon>Galerucinae</taxon>
        <taxon>Alticini</taxon>
        <taxon>Phyllotreta</taxon>
    </lineage>
</organism>
<protein>
    <recommendedName>
        <fullName evidence="2">Endoplasmic reticulum junction formation protein lunapark</fullName>
    </recommendedName>
</protein>
<evidence type="ECO:0000259" key="4">
    <source>
        <dbReference type="Pfam" id="PF10058"/>
    </source>
</evidence>
<evidence type="ECO:0000256" key="1">
    <source>
        <dbReference type="ARBA" id="ARBA00009940"/>
    </source>
</evidence>
<comment type="subcellular location">
    <subcellularLocation>
        <location evidence="2">Endoplasmic reticulum membrane</location>
        <topology evidence="2">Multi-pass membrane protein</topology>
    </subcellularLocation>
</comment>
<feature type="region of interest" description="Disordered" evidence="3">
    <location>
        <begin position="290"/>
        <end position="388"/>
    </location>
</feature>
<dbReference type="OrthoDB" id="3169036at2759"/>
<feature type="compositionally biased region" description="Low complexity" evidence="3">
    <location>
        <begin position="207"/>
        <end position="225"/>
    </location>
</feature>
<feature type="region of interest" description="Disordered" evidence="3">
    <location>
        <begin position="197"/>
        <end position="225"/>
    </location>
</feature>
<dbReference type="GO" id="GO:0098826">
    <property type="term" value="C:endoplasmic reticulum tubular network membrane"/>
    <property type="evidence" value="ECO:0007669"/>
    <property type="project" value="UniProtKB-UniRule"/>
</dbReference>
<dbReference type="GO" id="GO:0008270">
    <property type="term" value="F:zinc ion binding"/>
    <property type="evidence" value="ECO:0007669"/>
    <property type="project" value="UniProtKB-KW"/>
</dbReference>
<evidence type="ECO:0000256" key="3">
    <source>
        <dbReference type="SAM" id="MobiDB-lite"/>
    </source>
</evidence>
<keyword evidence="2" id="KW-0472">Membrane</keyword>
<dbReference type="EMBL" id="OU900108">
    <property type="protein sequence ID" value="CAG9857946.1"/>
    <property type="molecule type" value="Genomic_DNA"/>
</dbReference>
<feature type="transmembrane region" description="Helical" evidence="2">
    <location>
        <begin position="42"/>
        <end position="65"/>
    </location>
</feature>
<evidence type="ECO:0000313" key="5">
    <source>
        <dbReference type="EMBL" id="CAG9857946.1"/>
    </source>
</evidence>
<keyword evidence="6" id="KW-1185">Reference proteome</keyword>
<dbReference type="AlphaFoldDB" id="A0A9N9TPM6"/>
<evidence type="ECO:0000313" key="6">
    <source>
        <dbReference type="Proteomes" id="UP001153712"/>
    </source>
</evidence>
<evidence type="ECO:0000256" key="2">
    <source>
        <dbReference type="RuleBase" id="RU367073"/>
    </source>
</evidence>
<feature type="compositionally biased region" description="Basic and acidic residues" evidence="3">
    <location>
        <begin position="331"/>
        <end position="358"/>
    </location>
</feature>
<keyword evidence="2" id="KW-0812">Transmembrane</keyword>
<comment type="domain">
    <text evidence="2">The C4-type zinc finger motif is necessary both for its ER three-way tubular junction localization and formation.</text>
</comment>
<sequence>MGIVVGKFWKKKSTYEILEKLENDITSIEEFGRRTEQFRKKVITRFVLLAITFYIALACLLYFYYQKIDSHQKLVYFVPFVAFPFIIWILKKFLTWYYAKKLQRNEKKLVKLKEEKKKIIDNVMETETYKVAKKIIDKFGNDKIQPDTTVSTKVIARQNTPGTALRQRLSFNTPLAKRNPSDQIDRTFTMQQQLQARPFSLPSRRNPSTPLLPQSSSTPMSLSTTRNVLPGNRSILDKMVDYLVGDGPSNRYALICAKCSFHNGMAMKEEFEYVSFACCYCGQFNPARKKKPIGPKFEHRPVAETATRDSSSDTGDSSETEDVTKRLSATETRESPRRNSDGERTSDFDKLSDFEGKESGAIGESTVRPETTKDLDKGGNVVEGSNES</sequence>
<dbReference type="InterPro" id="IPR019273">
    <property type="entry name" value="Lunapark_Znf"/>
</dbReference>